<keyword evidence="1" id="KW-0547">Nucleotide-binding</keyword>
<dbReference type="GO" id="GO:0016459">
    <property type="term" value="C:myosin complex"/>
    <property type="evidence" value="ECO:0007669"/>
    <property type="project" value="UniProtKB-KW"/>
</dbReference>
<dbReference type="EMBL" id="UZAF01020569">
    <property type="protein sequence ID" value="VDO71010.1"/>
    <property type="molecule type" value="Genomic_DNA"/>
</dbReference>
<dbReference type="GO" id="GO:0005524">
    <property type="term" value="F:ATP binding"/>
    <property type="evidence" value="ECO:0007669"/>
    <property type="project" value="UniProtKB-KW"/>
</dbReference>
<protein>
    <submittedName>
        <fullName evidence="8">Myosin motor domain-containing protein</fullName>
    </submittedName>
</protein>
<dbReference type="GO" id="GO:0007015">
    <property type="term" value="P:actin filament organization"/>
    <property type="evidence" value="ECO:0007669"/>
    <property type="project" value="TreeGrafter"/>
</dbReference>
<evidence type="ECO:0000256" key="4">
    <source>
        <dbReference type="PROSITE-ProRule" id="PRU00782"/>
    </source>
</evidence>
<dbReference type="Gene3D" id="1.20.58.530">
    <property type="match status" value="1"/>
</dbReference>
<reference evidence="6 7" key="2">
    <citation type="submission" date="2018-11" db="EMBL/GenBank/DDBJ databases">
        <authorList>
            <consortium name="Pathogen Informatics"/>
        </authorList>
    </citation>
    <scope>NUCLEOTIDE SEQUENCE [LARGE SCALE GENOMIC DNA]</scope>
    <source>
        <strain evidence="6 7">MHpl1</strain>
    </source>
</reference>
<dbReference type="GO" id="GO:0000146">
    <property type="term" value="F:microfilament motor activity"/>
    <property type="evidence" value="ECO:0007669"/>
    <property type="project" value="TreeGrafter"/>
</dbReference>
<comment type="caution">
    <text evidence="4">Lacks conserved residue(s) required for the propagation of feature annotation.</text>
</comment>
<dbReference type="GO" id="GO:0005886">
    <property type="term" value="C:plasma membrane"/>
    <property type="evidence" value="ECO:0007669"/>
    <property type="project" value="TreeGrafter"/>
</dbReference>
<evidence type="ECO:0000256" key="3">
    <source>
        <dbReference type="ARBA" id="ARBA00023203"/>
    </source>
</evidence>
<keyword evidence="2" id="KW-0067">ATP-binding</keyword>
<keyword evidence="4" id="KW-0518">Myosin</keyword>
<dbReference type="AlphaFoldDB" id="A0A0N4X260"/>
<dbReference type="OrthoDB" id="382013at2759"/>
<dbReference type="InterPro" id="IPR027417">
    <property type="entry name" value="P-loop_NTPase"/>
</dbReference>
<dbReference type="Pfam" id="PF00063">
    <property type="entry name" value="Myosin_head"/>
    <property type="match status" value="1"/>
</dbReference>
<dbReference type="InterPro" id="IPR001609">
    <property type="entry name" value="Myosin_head_motor_dom-like"/>
</dbReference>
<dbReference type="GO" id="GO:0030048">
    <property type="term" value="P:actin filament-based movement"/>
    <property type="evidence" value="ECO:0007669"/>
    <property type="project" value="TreeGrafter"/>
</dbReference>
<dbReference type="WBParaSite" id="HPLM_0001843601-mRNA-1">
    <property type="protein sequence ID" value="HPLM_0001843601-mRNA-1"/>
    <property type="gene ID" value="HPLM_0001843601"/>
</dbReference>
<dbReference type="Proteomes" id="UP000268014">
    <property type="component" value="Unassembled WGS sequence"/>
</dbReference>
<dbReference type="GO" id="GO:0051015">
    <property type="term" value="F:actin filament binding"/>
    <property type="evidence" value="ECO:0007669"/>
    <property type="project" value="TreeGrafter"/>
</dbReference>
<organism evidence="8">
    <name type="scientific">Haemonchus placei</name>
    <name type="common">Barber's pole worm</name>
    <dbReference type="NCBI Taxonomy" id="6290"/>
    <lineage>
        <taxon>Eukaryota</taxon>
        <taxon>Metazoa</taxon>
        <taxon>Ecdysozoa</taxon>
        <taxon>Nematoda</taxon>
        <taxon>Chromadorea</taxon>
        <taxon>Rhabditida</taxon>
        <taxon>Rhabditina</taxon>
        <taxon>Rhabditomorpha</taxon>
        <taxon>Strongyloidea</taxon>
        <taxon>Trichostrongylidae</taxon>
        <taxon>Haemonchus</taxon>
    </lineage>
</organism>
<evidence type="ECO:0000256" key="1">
    <source>
        <dbReference type="ARBA" id="ARBA00022741"/>
    </source>
</evidence>
<evidence type="ECO:0000259" key="5">
    <source>
        <dbReference type="PROSITE" id="PS51456"/>
    </source>
</evidence>
<keyword evidence="7" id="KW-1185">Reference proteome</keyword>
<keyword evidence="3 4" id="KW-0009">Actin-binding</keyword>
<feature type="domain" description="Myosin motor" evidence="5">
    <location>
        <begin position="1"/>
        <end position="315"/>
    </location>
</feature>
<reference evidence="8" key="1">
    <citation type="submission" date="2017-02" db="UniProtKB">
        <authorList>
            <consortium name="WormBaseParasite"/>
        </authorList>
    </citation>
    <scope>IDENTIFICATION</scope>
</reference>
<evidence type="ECO:0000256" key="2">
    <source>
        <dbReference type="ARBA" id="ARBA00022840"/>
    </source>
</evidence>
<dbReference type="STRING" id="6290.A0A0N4X260"/>
<sequence length="315" mass="36712">MFISLIFTRWRQKRRENVVALDSPHIVPLPSLIGEESSSIFYFGITYLPDDYQAGTIDPYQLFEKKPSGLLDLLDEESRLPRPTPQHYTMAAYGSNKGHFRLESPRRSRLRQHRDLREDEAFLVRHYAGTVCYQTAQFLDKNNDTLHNSLEFLVEQSRWIYCFCSTALSEKGRPTCTFRILVMLEQMLQRLLPLVVFYSITVFCKDDDLVVPAVRVVRIQVDYPEAAVQEIPKIHKWNSIMRNSVIASLRFINKHWIICGSGPNDERLVSPPVFKALCNLTVYGVRFLKDCKTAHSFRGVRFLVEENCRFLLRWG</sequence>
<dbReference type="GO" id="GO:0030139">
    <property type="term" value="C:endocytic vesicle"/>
    <property type="evidence" value="ECO:0007669"/>
    <property type="project" value="TreeGrafter"/>
</dbReference>
<comment type="similarity">
    <text evidence="4">Belongs to the TRAFAC class myosin-kinesin ATPase superfamily. Myosin family.</text>
</comment>
<keyword evidence="4" id="KW-0505">Motor protein</keyword>
<evidence type="ECO:0000313" key="6">
    <source>
        <dbReference type="EMBL" id="VDO71010.1"/>
    </source>
</evidence>
<dbReference type="PANTHER" id="PTHR13140">
    <property type="entry name" value="MYOSIN"/>
    <property type="match status" value="1"/>
</dbReference>
<accession>A0A0N4X260</accession>
<evidence type="ECO:0000313" key="8">
    <source>
        <dbReference type="WBParaSite" id="HPLM_0001843601-mRNA-1"/>
    </source>
</evidence>
<dbReference type="PROSITE" id="PS51456">
    <property type="entry name" value="MYOSIN_MOTOR"/>
    <property type="match status" value="1"/>
</dbReference>
<proteinExistence type="inferred from homology"/>
<dbReference type="SUPFAM" id="SSF52540">
    <property type="entry name" value="P-loop containing nucleoside triphosphate hydrolases"/>
    <property type="match status" value="1"/>
</dbReference>
<gene>
    <name evidence="6" type="ORF">HPLM_LOCUS18428</name>
</gene>
<dbReference type="PANTHER" id="PTHR13140:SF745">
    <property type="entry name" value="UNCONVENTIONAL MYOSIN-VI"/>
    <property type="match status" value="1"/>
</dbReference>
<name>A0A0N4X260_HAEPC</name>
<evidence type="ECO:0000313" key="7">
    <source>
        <dbReference type="Proteomes" id="UP000268014"/>
    </source>
</evidence>